<dbReference type="InterPro" id="IPR025429">
    <property type="entry name" value="DUF4165"/>
</dbReference>
<dbReference type="InterPro" id="IPR022038">
    <property type="entry name" value="Ig-like_bact"/>
</dbReference>
<feature type="domain" description="Ig-like" evidence="1">
    <location>
        <begin position="160"/>
        <end position="256"/>
    </location>
</feature>
<evidence type="ECO:0000259" key="1">
    <source>
        <dbReference type="Pfam" id="PF12245"/>
    </source>
</evidence>
<sequence length="798" mass="87838">MKKITYIWPLIPLTLFSAIVNAEVLSLSFIDTNNSLVELDSANEFFNPTTDITFSVSGGLDRKLSLRIEDSSGNAISSTESNVIGVNDRITALGRDYYGKTLTLSAPNDGAYSVVADIKDLSGEIIQTNTYPIVIDTTAPTLGSPQATSYGGLDGINMPADTWYTGYYSTNKYYVSDIADENSGVSVVNAITRIGEKVYKKAAASFDPQAMQAYIGNGSSWFPSGDNAETVYSLQFEVVDNAGNIAYSKEQDLYFDTVGGNAQLFAIHDPDSTNVMGGQAGYEPYVAAMTVKENPISFMYRIPRSNYANLVRGGITPVGHSAIYDDVDDQYVYVVFTRPYGFTNGNYVRFHDRRSWSIQGVSYNLKLDDSAPKEPVRKGNQYQYSDIGWSSWGREVYTEELPVSVTAAKIIVEPRDYDQVFEHMGKCTVPAGDTECVITYDPPKLLDTGTYGNLHSGSSIKNLDGSLYGQPGWASVHWNDTHHPEITSTEWDKNTKIVTVYAYQPNRGYYFDNTRITQAYLESNGQKLSVKRILSEENGTNYKYQFDLSTLPEGSYNVEAVVMEKHHNYARKDVVSFTNDTTPPAVTLLYNGAIIGDMIQGINGITVSAIDNTAMTILDASLSGGPSEDLVYLAITDLGQDTWKLEQPRIFPALQEQQSYTLTVRVKDEYNNIGTGTARFQYTPENWIKLENLKTLAISKNLLNRQGEPLARVTSSELRTDSGNLATGLQDALVTLRSDAPFGLMVEGVEVSPGQTKSIPLDLGDLGGKLDVPIYPSSNSEGIASFMLEVPELTSKYD</sequence>
<dbReference type="AlphaFoldDB" id="A0A0M0HXY2"/>
<dbReference type="Proteomes" id="UP000037530">
    <property type="component" value="Unassembled WGS sequence"/>
</dbReference>
<evidence type="ECO:0000259" key="3">
    <source>
        <dbReference type="Pfam" id="PF13752"/>
    </source>
</evidence>
<evidence type="ECO:0000313" key="4">
    <source>
        <dbReference type="EMBL" id="KOO06939.1"/>
    </source>
</evidence>
<accession>A0A0M0HXY2</accession>
<feature type="domain" description="DUF4165" evidence="3">
    <location>
        <begin position="22"/>
        <end position="138"/>
    </location>
</feature>
<keyword evidence="5" id="KW-1185">Reference proteome</keyword>
<comment type="caution">
    <text evidence="4">The sequence shown here is derived from an EMBL/GenBank/DDBJ whole genome shotgun (WGS) entry which is preliminary data.</text>
</comment>
<reference evidence="5" key="1">
    <citation type="submission" date="2015-08" db="EMBL/GenBank/DDBJ databases">
        <title>Vibrio galatheae sp. nov., a novel member of the Vibrionaceae family isolated from the Solomon Islands.</title>
        <authorList>
            <person name="Giubergia S."/>
            <person name="Machado H."/>
            <person name="Mateiu R.V."/>
            <person name="Gram L."/>
        </authorList>
    </citation>
    <scope>NUCLEOTIDE SEQUENCE [LARGE SCALE GENOMIC DNA]</scope>
    <source>
        <strain evidence="5">DSM 19134</strain>
    </source>
</reference>
<dbReference type="Pfam" id="PF13750">
    <property type="entry name" value="Big_3_3"/>
    <property type="match status" value="1"/>
</dbReference>
<dbReference type="STRING" id="171383.AKJ31_14670"/>
<proteinExistence type="predicted"/>
<evidence type="ECO:0000313" key="5">
    <source>
        <dbReference type="Proteomes" id="UP000037530"/>
    </source>
</evidence>
<dbReference type="Pfam" id="PF13752">
    <property type="entry name" value="DUF4165"/>
    <property type="match status" value="1"/>
</dbReference>
<protein>
    <recommendedName>
        <fullName evidence="6">DUF4165 domain-containing protein</fullName>
    </recommendedName>
</protein>
<dbReference type="PATRIC" id="fig|171383.3.peg.3001"/>
<dbReference type="RefSeq" id="WP_053409864.1">
    <property type="nucleotide sequence ID" value="NZ_LHPI01000013.1"/>
</dbReference>
<evidence type="ECO:0000259" key="2">
    <source>
        <dbReference type="Pfam" id="PF13750"/>
    </source>
</evidence>
<evidence type="ECO:0008006" key="6">
    <source>
        <dbReference type="Google" id="ProtNLM"/>
    </source>
</evidence>
<gene>
    <name evidence="4" type="ORF">AKJ31_14670</name>
</gene>
<dbReference type="OrthoDB" id="5830493at2"/>
<dbReference type="Pfam" id="PF12245">
    <property type="entry name" value="Big_3_2"/>
    <property type="match status" value="1"/>
</dbReference>
<feature type="domain" description="Ig-like" evidence="2">
    <location>
        <begin position="541"/>
        <end position="693"/>
    </location>
</feature>
<organism evidence="4 5">
    <name type="scientific">Vibrio hepatarius</name>
    <dbReference type="NCBI Taxonomy" id="171383"/>
    <lineage>
        <taxon>Bacteria</taxon>
        <taxon>Pseudomonadati</taxon>
        <taxon>Pseudomonadota</taxon>
        <taxon>Gammaproteobacteria</taxon>
        <taxon>Vibrionales</taxon>
        <taxon>Vibrionaceae</taxon>
        <taxon>Vibrio</taxon>
        <taxon>Vibrio oreintalis group</taxon>
    </lineage>
</organism>
<name>A0A0M0HXY2_9VIBR</name>
<dbReference type="EMBL" id="LHPI01000013">
    <property type="protein sequence ID" value="KOO06939.1"/>
    <property type="molecule type" value="Genomic_DNA"/>
</dbReference>